<dbReference type="AlphaFoldDB" id="A0A1G7MUH1"/>
<dbReference type="RefSeq" id="WP_093690970.1">
    <property type="nucleotide sequence ID" value="NZ_FNBU01000019.1"/>
</dbReference>
<dbReference type="STRING" id="1123285.SAMN05660235_02283"/>
<name>A0A1G7MUH1_9FIRM</name>
<keyword evidence="1" id="KW-0732">Signal</keyword>
<evidence type="ECO:0000313" key="3">
    <source>
        <dbReference type="Proteomes" id="UP000243333"/>
    </source>
</evidence>
<proteinExistence type="predicted"/>
<dbReference type="Proteomes" id="UP000243333">
    <property type="component" value="Unassembled WGS sequence"/>
</dbReference>
<feature type="chain" id="PRO_5017412094" evidence="1">
    <location>
        <begin position="24"/>
        <end position="173"/>
    </location>
</feature>
<gene>
    <name evidence="2" type="ORF">SAMN05660235_02283</name>
</gene>
<dbReference type="EMBL" id="FNBU01000019">
    <property type="protein sequence ID" value="SDF64710.1"/>
    <property type="molecule type" value="Genomic_DNA"/>
</dbReference>
<sequence length="173" mass="18280">MKTKIILSTIILLLFISPAVSFAGVADDNALAAVALYIDTSGRYVPGIDMLNKALNEVIRYKVNALFLGSEVQCGNEVLRDLKRCNVASAADATPDALAAYAKARHVNYIILLAVHPLDLTLDIKAYSSAANTYIVDKTVTAPDGGAALSTLDSLSGLLGDELANVLTMIIRG</sequence>
<organism evidence="2 3">
    <name type="scientific">Sporolituus thermophilus DSM 23256</name>
    <dbReference type="NCBI Taxonomy" id="1123285"/>
    <lineage>
        <taxon>Bacteria</taxon>
        <taxon>Bacillati</taxon>
        <taxon>Bacillota</taxon>
        <taxon>Negativicutes</taxon>
        <taxon>Selenomonadales</taxon>
        <taxon>Sporomusaceae</taxon>
        <taxon>Sporolituus</taxon>
    </lineage>
</organism>
<evidence type="ECO:0000256" key="1">
    <source>
        <dbReference type="SAM" id="SignalP"/>
    </source>
</evidence>
<keyword evidence="3" id="KW-1185">Reference proteome</keyword>
<feature type="signal peptide" evidence="1">
    <location>
        <begin position="1"/>
        <end position="23"/>
    </location>
</feature>
<evidence type="ECO:0000313" key="2">
    <source>
        <dbReference type="EMBL" id="SDF64710.1"/>
    </source>
</evidence>
<accession>A0A1G7MUH1</accession>
<protein>
    <submittedName>
        <fullName evidence="2">Uncharacterized protein</fullName>
    </submittedName>
</protein>
<reference evidence="3" key="1">
    <citation type="submission" date="2016-10" db="EMBL/GenBank/DDBJ databases">
        <authorList>
            <person name="Varghese N."/>
            <person name="Submissions S."/>
        </authorList>
    </citation>
    <scope>NUCLEOTIDE SEQUENCE [LARGE SCALE GENOMIC DNA]</scope>
    <source>
        <strain evidence="3">DSM 23256</strain>
    </source>
</reference>
<dbReference type="OrthoDB" id="1681000at2"/>